<feature type="region of interest" description="Disordered" evidence="1">
    <location>
        <begin position="66"/>
        <end position="95"/>
    </location>
</feature>
<dbReference type="RefSeq" id="WP_305994765.1">
    <property type="nucleotide sequence ID" value="NZ_JAVALS010000001.1"/>
</dbReference>
<dbReference type="Proteomes" id="UP001232725">
    <property type="component" value="Unassembled WGS sequence"/>
</dbReference>
<accession>A0ABT9IJG0</accession>
<keyword evidence="3" id="KW-1185">Reference proteome</keyword>
<feature type="compositionally biased region" description="Low complexity" evidence="1">
    <location>
        <begin position="69"/>
        <end position="84"/>
    </location>
</feature>
<evidence type="ECO:0000256" key="1">
    <source>
        <dbReference type="SAM" id="MobiDB-lite"/>
    </source>
</evidence>
<organism evidence="2 3">
    <name type="scientific">Arthrobacter horti</name>
    <dbReference type="NCBI Taxonomy" id="3068273"/>
    <lineage>
        <taxon>Bacteria</taxon>
        <taxon>Bacillati</taxon>
        <taxon>Actinomycetota</taxon>
        <taxon>Actinomycetes</taxon>
        <taxon>Micrococcales</taxon>
        <taxon>Micrococcaceae</taxon>
        <taxon>Arthrobacter</taxon>
    </lineage>
</organism>
<feature type="compositionally biased region" description="Basic and acidic residues" evidence="1">
    <location>
        <begin position="24"/>
        <end position="43"/>
    </location>
</feature>
<gene>
    <name evidence="2" type="ORF">Q9R02_00960</name>
</gene>
<reference evidence="2 3" key="1">
    <citation type="submission" date="2023-08" db="EMBL/GenBank/DDBJ databases">
        <title>Arthrobacter horti sp. nov., isolated from forest soil.</title>
        <authorList>
            <person name="Park M."/>
        </authorList>
    </citation>
    <scope>NUCLEOTIDE SEQUENCE [LARGE SCALE GENOMIC DNA]</scope>
    <source>
        <strain evidence="2 3">YJM1</strain>
    </source>
</reference>
<feature type="region of interest" description="Disordered" evidence="1">
    <location>
        <begin position="22"/>
        <end position="43"/>
    </location>
</feature>
<dbReference type="EMBL" id="JAVALS010000001">
    <property type="protein sequence ID" value="MDP5225723.1"/>
    <property type="molecule type" value="Genomic_DNA"/>
</dbReference>
<evidence type="ECO:0000313" key="3">
    <source>
        <dbReference type="Proteomes" id="UP001232725"/>
    </source>
</evidence>
<evidence type="ECO:0000313" key="2">
    <source>
        <dbReference type="EMBL" id="MDP5225723.1"/>
    </source>
</evidence>
<protein>
    <submittedName>
        <fullName evidence="2">Uncharacterized protein</fullName>
    </submittedName>
</protein>
<sequence length="162" mass="18077">MNAPDVYIVFILVDRPRGAIPDIAADHSEGTDDKRDGEYSSKHQEAQGRVLHDLFSLHCVDRTGEHCSHSPPQQAALPQAATSARLCPDPNHDKDHNELAQDVGTLPRINFCRIVILEFQFVFAGRIARTKLGNESQRSAKSTPFDVPFICESTENLLEVWT</sequence>
<name>A0ABT9IJG0_9MICC</name>
<proteinExistence type="predicted"/>
<comment type="caution">
    <text evidence="2">The sequence shown here is derived from an EMBL/GenBank/DDBJ whole genome shotgun (WGS) entry which is preliminary data.</text>
</comment>